<proteinExistence type="predicted"/>
<reference evidence="2 3" key="1">
    <citation type="submission" date="2018-02" db="EMBL/GenBank/DDBJ databases">
        <title>Draft genome sequence of Ochrobactrum oryzae found in Brazil.</title>
        <authorList>
            <person name="Cerdeira L."/>
            <person name="Andrade F."/>
            <person name="Zacariotto T."/>
            <person name="Barbosa B."/>
            <person name="Santos S."/>
            <person name="Cassetari V."/>
            <person name="Lincopan N."/>
        </authorList>
    </citation>
    <scope>NUCLEOTIDE SEQUENCE [LARGE SCALE GENOMIC DNA]</scope>
    <source>
        <strain evidence="2 3">OA447</strain>
    </source>
</reference>
<comment type="caution">
    <text evidence="2">The sequence shown here is derived from an EMBL/GenBank/DDBJ whole genome shotgun (WGS) entry which is preliminary data.</text>
</comment>
<feature type="transmembrane region" description="Helical" evidence="1">
    <location>
        <begin position="20"/>
        <end position="43"/>
    </location>
</feature>
<dbReference type="Proteomes" id="UP000238493">
    <property type="component" value="Unassembled WGS sequence"/>
</dbReference>
<dbReference type="EMBL" id="PTRC01000033">
    <property type="protein sequence ID" value="PQA72207.1"/>
    <property type="molecule type" value="Genomic_DNA"/>
</dbReference>
<accession>A0A2S7IW19</accession>
<keyword evidence="1" id="KW-0812">Transmembrane</keyword>
<keyword evidence="1" id="KW-0472">Membrane</keyword>
<protein>
    <submittedName>
        <fullName evidence="2">Uncharacterized protein</fullName>
    </submittedName>
</protein>
<feature type="transmembrane region" description="Helical" evidence="1">
    <location>
        <begin position="55"/>
        <end position="76"/>
    </location>
</feature>
<dbReference type="AlphaFoldDB" id="A0A2S7IW19"/>
<evidence type="ECO:0000313" key="2">
    <source>
        <dbReference type="EMBL" id="PQA72207.1"/>
    </source>
</evidence>
<evidence type="ECO:0000313" key="3">
    <source>
        <dbReference type="Proteomes" id="UP000238493"/>
    </source>
</evidence>
<name>A0A2S7IW19_9HYPH</name>
<keyword evidence="3" id="KW-1185">Reference proteome</keyword>
<sequence length="126" mass="13565">MNNLSWLLYLADVAGKASDAFTFLSFVCVIGGSLGILMCWMAVSERDMSAKVASFLTVVWLFMTMIAVSGAVLIPAKETIYLIAASEAGEVVVKSDEAKEIMSGLRDIIKDQIAQNLPDAVKGDKK</sequence>
<evidence type="ECO:0000256" key="1">
    <source>
        <dbReference type="SAM" id="Phobius"/>
    </source>
</evidence>
<organism evidence="2 3">
    <name type="scientific">Brucella oryzae</name>
    <dbReference type="NCBI Taxonomy" id="335286"/>
    <lineage>
        <taxon>Bacteria</taxon>
        <taxon>Pseudomonadati</taxon>
        <taxon>Pseudomonadota</taxon>
        <taxon>Alphaproteobacteria</taxon>
        <taxon>Hyphomicrobiales</taxon>
        <taxon>Brucellaceae</taxon>
        <taxon>Brucella/Ochrobactrum group</taxon>
        <taxon>Brucella</taxon>
    </lineage>
</organism>
<keyword evidence="1" id="KW-1133">Transmembrane helix</keyword>
<gene>
    <name evidence="2" type="ORF">C3731_17560</name>
</gene>